<protein>
    <submittedName>
        <fullName evidence="2">Uncharacterized protein</fullName>
    </submittedName>
</protein>
<accession>A0A9Q1IG86</accession>
<evidence type="ECO:0000313" key="2">
    <source>
        <dbReference type="EMBL" id="KAJ8338431.1"/>
    </source>
</evidence>
<organism evidence="2 3">
    <name type="scientific">Synaphobranchus kaupii</name>
    <name type="common">Kaup's arrowtooth eel</name>
    <dbReference type="NCBI Taxonomy" id="118154"/>
    <lineage>
        <taxon>Eukaryota</taxon>
        <taxon>Metazoa</taxon>
        <taxon>Chordata</taxon>
        <taxon>Craniata</taxon>
        <taxon>Vertebrata</taxon>
        <taxon>Euteleostomi</taxon>
        <taxon>Actinopterygii</taxon>
        <taxon>Neopterygii</taxon>
        <taxon>Teleostei</taxon>
        <taxon>Anguilliformes</taxon>
        <taxon>Synaphobranchidae</taxon>
        <taxon>Synaphobranchus</taxon>
    </lineage>
</organism>
<comment type="caution">
    <text evidence="2">The sequence shown here is derived from an EMBL/GenBank/DDBJ whole genome shotgun (WGS) entry which is preliminary data.</text>
</comment>
<gene>
    <name evidence="2" type="ORF">SKAU_G00373970</name>
</gene>
<name>A0A9Q1IG86_SYNKA</name>
<reference evidence="2" key="1">
    <citation type="journal article" date="2023" name="Science">
        <title>Genome structures resolve the early diversification of teleost fishes.</title>
        <authorList>
            <person name="Parey E."/>
            <person name="Louis A."/>
            <person name="Montfort J."/>
            <person name="Bouchez O."/>
            <person name="Roques C."/>
            <person name="Iampietro C."/>
            <person name="Lluch J."/>
            <person name="Castinel A."/>
            <person name="Donnadieu C."/>
            <person name="Desvignes T."/>
            <person name="Floi Bucao C."/>
            <person name="Jouanno E."/>
            <person name="Wen M."/>
            <person name="Mejri S."/>
            <person name="Dirks R."/>
            <person name="Jansen H."/>
            <person name="Henkel C."/>
            <person name="Chen W.J."/>
            <person name="Zahm M."/>
            <person name="Cabau C."/>
            <person name="Klopp C."/>
            <person name="Thompson A.W."/>
            <person name="Robinson-Rechavi M."/>
            <person name="Braasch I."/>
            <person name="Lecointre G."/>
            <person name="Bobe J."/>
            <person name="Postlethwait J.H."/>
            <person name="Berthelot C."/>
            <person name="Roest Crollius H."/>
            <person name="Guiguen Y."/>
        </authorList>
    </citation>
    <scope>NUCLEOTIDE SEQUENCE</scope>
    <source>
        <strain evidence="2">WJC10195</strain>
    </source>
</reference>
<feature type="region of interest" description="Disordered" evidence="1">
    <location>
        <begin position="77"/>
        <end position="101"/>
    </location>
</feature>
<keyword evidence="3" id="KW-1185">Reference proteome</keyword>
<dbReference type="EMBL" id="JAINUF010000018">
    <property type="protein sequence ID" value="KAJ8338431.1"/>
    <property type="molecule type" value="Genomic_DNA"/>
</dbReference>
<proteinExistence type="predicted"/>
<dbReference type="AlphaFoldDB" id="A0A9Q1IG86"/>
<evidence type="ECO:0000256" key="1">
    <source>
        <dbReference type="SAM" id="MobiDB-lite"/>
    </source>
</evidence>
<sequence length="101" mass="11371">MAIVYALSKRGRVDQRCPLPIHNDREVLTQETKRCTKPKRIHPKSGKRKTEELNLNGFVCTKELRITLVTLRPRLEGSGTIRHRGDPSHGSGEAVGISFPE</sequence>
<dbReference type="Proteomes" id="UP001152622">
    <property type="component" value="Chromosome 18"/>
</dbReference>
<evidence type="ECO:0000313" key="3">
    <source>
        <dbReference type="Proteomes" id="UP001152622"/>
    </source>
</evidence>